<accession>A0A1I1SQG6</accession>
<evidence type="ECO:0000313" key="2">
    <source>
        <dbReference type="EMBL" id="SFD48694.1"/>
    </source>
</evidence>
<feature type="domain" description="N-acetyltransferase" evidence="1">
    <location>
        <begin position="6"/>
        <end position="160"/>
    </location>
</feature>
<dbReference type="CDD" id="cd04301">
    <property type="entry name" value="NAT_SF"/>
    <property type="match status" value="1"/>
</dbReference>
<dbReference type="Pfam" id="PF00583">
    <property type="entry name" value="Acetyltransf_1"/>
    <property type="match status" value="1"/>
</dbReference>
<keyword evidence="3" id="KW-1185">Reference proteome</keyword>
<dbReference type="STRING" id="1123010.SAMN02745724_04653"/>
<dbReference type="SUPFAM" id="SSF55729">
    <property type="entry name" value="Acyl-CoA N-acyltransferases (Nat)"/>
    <property type="match status" value="1"/>
</dbReference>
<dbReference type="AlphaFoldDB" id="A0A1I1SQG6"/>
<gene>
    <name evidence="2" type="ORF">SAMN02745724_04653</name>
</gene>
<protein>
    <submittedName>
        <fullName evidence="2">Acetyltransferase (GNAT) domain-containing protein</fullName>
    </submittedName>
</protein>
<sequence>MDKMKIEFIEATEKDSEHIAQLVLKLTSEICKLTKTQHFDITLSETTQRCQKLLKEGHYAAIIGFYGNKPIAVATFAETYALYAGGKIGLIQEFYISPEHRTSGLGRILLDRVRAYGLQQNWSCIELCTPPLPEFERTLNFYKKNGLSPVGGRKMRQTLI</sequence>
<proteinExistence type="predicted"/>
<dbReference type="Gene3D" id="3.40.630.30">
    <property type="match status" value="1"/>
</dbReference>
<dbReference type="GO" id="GO:0016747">
    <property type="term" value="F:acyltransferase activity, transferring groups other than amino-acyl groups"/>
    <property type="evidence" value="ECO:0007669"/>
    <property type="project" value="InterPro"/>
</dbReference>
<dbReference type="InterPro" id="IPR016181">
    <property type="entry name" value="Acyl_CoA_acyltransferase"/>
</dbReference>
<dbReference type="EMBL" id="FOLO01000062">
    <property type="protein sequence ID" value="SFD48694.1"/>
    <property type="molecule type" value="Genomic_DNA"/>
</dbReference>
<evidence type="ECO:0000259" key="1">
    <source>
        <dbReference type="PROSITE" id="PS51186"/>
    </source>
</evidence>
<keyword evidence="2" id="KW-0808">Transferase</keyword>
<reference evidence="2 3" key="1">
    <citation type="submission" date="2016-10" db="EMBL/GenBank/DDBJ databases">
        <authorList>
            <person name="de Groot N.N."/>
        </authorList>
    </citation>
    <scope>NUCLEOTIDE SEQUENCE [LARGE SCALE GENOMIC DNA]</scope>
    <source>
        <strain evidence="2 3">DSM 6059</strain>
    </source>
</reference>
<dbReference type="Proteomes" id="UP000198862">
    <property type="component" value="Unassembled WGS sequence"/>
</dbReference>
<dbReference type="InterPro" id="IPR000182">
    <property type="entry name" value="GNAT_dom"/>
</dbReference>
<dbReference type="PROSITE" id="PS51186">
    <property type="entry name" value="GNAT"/>
    <property type="match status" value="1"/>
</dbReference>
<name>A0A1I1SQG6_9GAMM</name>
<organism evidence="2 3">
    <name type="scientific">Pseudoalteromonas denitrificans DSM 6059</name>
    <dbReference type="NCBI Taxonomy" id="1123010"/>
    <lineage>
        <taxon>Bacteria</taxon>
        <taxon>Pseudomonadati</taxon>
        <taxon>Pseudomonadota</taxon>
        <taxon>Gammaproteobacteria</taxon>
        <taxon>Alteromonadales</taxon>
        <taxon>Pseudoalteromonadaceae</taxon>
        <taxon>Pseudoalteromonas</taxon>
    </lineage>
</organism>
<evidence type="ECO:0000313" key="3">
    <source>
        <dbReference type="Proteomes" id="UP000198862"/>
    </source>
</evidence>